<dbReference type="Proteomes" id="UP000510886">
    <property type="component" value="Chromosome"/>
</dbReference>
<reference evidence="1 2" key="1">
    <citation type="submission" date="2020-01" db="EMBL/GenBank/DDBJ databases">
        <title>Complete and circular genome sequences of six lactobacillus isolates from horses.</title>
        <authorList>
            <person name="Hassan H.M."/>
        </authorList>
    </citation>
    <scope>NUCLEOTIDE SEQUENCE [LARGE SCALE GENOMIC DNA]</scope>
    <source>
        <strain evidence="1 2">1A</strain>
    </source>
</reference>
<dbReference type="KEGG" id="lsw:GTO87_02945"/>
<evidence type="ECO:0000313" key="1">
    <source>
        <dbReference type="EMBL" id="QLL77648.1"/>
    </source>
</evidence>
<name>A0A7H9EIW4_9LACO</name>
<sequence length="77" mass="8590">MQRVYEVKVNNIYIGTFEEADGVGLWQALSEEPGAVNVPESRLADWQDLPDDNVRTLLESAKAAGFIDDYDMDLVEG</sequence>
<dbReference type="RefSeq" id="WP_180849465.1">
    <property type="nucleotide sequence ID" value="NZ_CP047418.1"/>
</dbReference>
<organism evidence="1 2">
    <name type="scientific">Ligilactobacillus saerimneri</name>
    <dbReference type="NCBI Taxonomy" id="228229"/>
    <lineage>
        <taxon>Bacteria</taxon>
        <taxon>Bacillati</taxon>
        <taxon>Bacillota</taxon>
        <taxon>Bacilli</taxon>
        <taxon>Lactobacillales</taxon>
        <taxon>Lactobacillaceae</taxon>
        <taxon>Ligilactobacillus</taxon>
    </lineage>
</organism>
<protein>
    <submittedName>
        <fullName evidence="1">Uncharacterized protein</fullName>
    </submittedName>
</protein>
<proteinExistence type="predicted"/>
<gene>
    <name evidence="1" type="ORF">GTO87_02945</name>
</gene>
<dbReference type="EMBL" id="CP047418">
    <property type="protein sequence ID" value="QLL77648.1"/>
    <property type="molecule type" value="Genomic_DNA"/>
</dbReference>
<dbReference type="AlphaFoldDB" id="A0A7H9EIW4"/>
<accession>A0A7H9EIW4</accession>
<evidence type="ECO:0000313" key="2">
    <source>
        <dbReference type="Proteomes" id="UP000510886"/>
    </source>
</evidence>